<dbReference type="SMART" id="SM00304">
    <property type="entry name" value="HAMP"/>
    <property type="match status" value="1"/>
</dbReference>
<dbReference type="PROSITE" id="PS50111">
    <property type="entry name" value="CHEMOTAXIS_TRANSDUC_2"/>
    <property type="match status" value="1"/>
</dbReference>
<keyword evidence="5" id="KW-0472">Membrane</keyword>
<comment type="subcellular location">
    <subcellularLocation>
        <location evidence="1">Membrane</location>
    </subcellularLocation>
</comment>
<feature type="domain" description="HAMP" evidence="7">
    <location>
        <begin position="477"/>
        <end position="529"/>
    </location>
</feature>
<dbReference type="Gene3D" id="1.10.287.950">
    <property type="entry name" value="Methyl-accepting chemotaxis protein"/>
    <property type="match status" value="1"/>
</dbReference>
<dbReference type="RefSeq" id="WP_135868772.1">
    <property type="nucleotide sequence ID" value="NZ_SRSC01000001.1"/>
</dbReference>
<reference evidence="8 9" key="1">
    <citation type="submission" date="2019-04" db="EMBL/GenBank/DDBJ databases">
        <title>Geobacter oryzae sp. nov., ferric-reducing bacteria isolated from paddy soil.</title>
        <authorList>
            <person name="Xu Z."/>
            <person name="Masuda Y."/>
            <person name="Itoh H."/>
            <person name="Senoo K."/>
        </authorList>
    </citation>
    <scope>NUCLEOTIDE SEQUENCE [LARGE SCALE GENOMIC DNA]</scope>
    <source>
        <strain evidence="8 9">Red111</strain>
    </source>
</reference>
<dbReference type="GO" id="GO:0016020">
    <property type="term" value="C:membrane"/>
    <property type="evidence" value="ECO:0007669"/>
    <property type="project" value="UniProtKB-SubCell"/>
</dbReference>
<organism evidence="8 9">
    <name type="scientific">Geomonas terrae</name>
    <dbReference type="NCBI Taxonomy" id="2562681"/>
    <lineage>
        <taxon>Bacteria</taxon>
        <taxon>Pseudomonadati</taxon>
        <taxon>Thermodesulfobacteriota</taxon>
        <taxon>Desulfuromonadia</taxon>
        <taxon>Geobacterales</taxon>
        <taxon>Geobacteraceae</taxon>
        <taxon>Geomonas</taxon>
    </lineage>
</organism>
<dbReference type="GO" id="GO:0006935">
    <property type="term" value="P:chemotaxis"/>
    <property type="evidence" value="ECO:0007669"/>
    <property type="project" value="InterPro"/>
</dbReference>
<dbReference type="Pfam" id="PF00672">
    <property type="entry name" value="HAMP"/>
    <property type="match status" value="1"/>
</dbReference>
<dbReference type="CDD" id="cd11386">
    <property type="entry name" value="MCP_signal"/>
    <property type="match status" value="1"/>
</dbReference>
<dbReference type="Proteomes" id="UP000306416">
    <property type="component" value="Unassembled WGS sequence"/>
</dbReference>
<keyword evidence="5" id="KW-0812">Transmembrane</keyword>
<feature type="transmembrane region" description="Helical" evidence="5">
    <location>
        <begin position="452"/>
        <end position="476"/>
    </location>
</feature>
<evidence type="ECO:0000256" key="2">
    <source>
        <dbReference type="ARBA" id="ARBA00023224"/>
    </source>
</evidence>
<feature type="transmembrane region" description="Helical" evidence="5">
    <location>
        <begin position="7"/>
        <end position="27"/>
    </location>
</feature>
<evidence type="ECO:0000256" key="1">
    <source>
        <dbReference type="ARBA" id="ARBA00004370"/>
    </source>
</evidence>
<dbReference type="SUPFAM" id="SSF58104">
    <property type="entry name" value="Methyl-accepting chemotaxis protein (MCP) signaling domain"/>
    <property type="match status" value="1"/>
</dbReference>
<dbReference type="PRINTS" id="PR00260">
    <property type="entry name" value="CHEMTRNSDUCR"/>
</dbReference>
<dbReference type="PROSITE" id="PS50885">
    <property type="entry name" value="HAMP"/>
    <property type="match status" value="1"/>
</dbReference>
<feature type="domain" description="Methyl-accepting transducer" evidence="6">
    <location>
        <begin position="534"/>
        <end position="770"/>
    </location>
</feature>
<evidence type="ECO:0000256" key="4">
    <source>
        <dbReference type="PROSITE-ProRule" id="PRU00284"/>
    </source>
</evidence>
<dbReference type="SMART" id="SM00283">
    <property type="entry name" value="MA"/>
    <property type="match status" value="1"/>
</dbReference>
<comment type="caution">
    <text evidence="8">The sequence shown here is derived from an EMBL/GenBank/DDBJ whole genome shotgun (WGS) entry which is preliminary data.</text>
</comment>
<dbReference type="EMBL" id="SRSC01000001">
    <property type="protein sequence ID" value="TGU74442.1"/>
    <property type="molecule type" value="Genomic_DNA"/>
</dbReference>
<dbReference type="PANTHER" id="PTHR32089:SF112">
    <property type="entry name" value="LYSOZYME-LIKE PROTEIN-RELATED"/>
    <property type="match status" value="1"/>
</dbReference>
<name>A0A4V3P073_9BACT</name>
<dbReference type="Pfam" id="PF00015">
    <property type="entry name" value="MCPsignal"/>
    <property type="match status" value="1"/>
</dbReference>
<dbReference type="InterPro" id="IPR003660">
    <property type="entry name" value="HAMP_dom"/>
</dbReference>
<comment type="similarity">
    <text evidence="3">Belongs to the methyl-accepting chemotaxis (MCP) protein family.</text>
</comment>
<evidence type="ECO:0000259" key="7">
    <source>
        <dbReference type="PROSITE" id="PS50885"/>
    </source>
</evidence>
<keyword evidence="2 4" id="KW-0807">Transducer</keyword>
<evidence type="ECO:0000313" key="8">
    <source>
        <dbReference type="EMBL" id="TGU74442.1"/>
    </source>
</evidence>
<evidence type="ECO:0000259" key="6">
    <source>
        <dbReference type="PROSITE" id="PS50111"/>
    </source>
</evidence>
<gene>
    <name evidence="8" type="ORF">E4633_02970</name>
</gene>
<keyword evidence="9" id="KW-1185">Reference proteome</keyword>
<dbReference type="CDD" id="cd06225">
    <property type="entry name" value="HAMP"/>
    <property type="match status" value="1"/>
</dbReference>
<evidence type="ECO:0000313" key="9">
    <source>
        <dbReference type="Proteomes" id="UP000306416"/>
    </source>
</evidence>
<dbReference type="GO" id="GO:0004888">
    <property type="term" value="F:transmembrane signaling receptor activity"/>
    <property type="evidence" value="ECO:0007669"/>
    <property type="project" value="InterPro"/>
</dbReference>
<dbReference type="GO" id="GO:0007165">
    <property type="term" value="P:signal transduction"/>
    <property type="evidence" value="ECO:0007669"/>
    <property type="project" value="UniProtKB-KW"/>
</dbReference>
<dbReference type="FunFam" id="1.10.287.950:FF:000001">
    <property type="entry name" value="Methyl-accepting chemotaxis sensory transducer"/>
    <property type="match status" value="1"/>
</dbReference>
<proteinExistence type="inferred from homology"/>
<sequence>MTIKAKLMLNATIVVVAVAAVSVASFLSMSSIRGKLSYLTEKSTPYQVRTLEFQRALQGATADLVKVAAARSQTDFAAAKTEAEKSLAEVRSSQEKLEAVSGEKLEASTEFSSIAQELFATMTARLASERDSTQAHALILQKSKEASSRLQELEVKVRTLQQSSSAAYTKANDETDKSSRSIASIETLKASLKDMRYLLYDIQRSPEKRRITQYQGGLKRIQQNGNIRQNKQIGGLFATFTSKADQFVKLATEGGDTQRADAVLKEALATLSEVEDRIEDEVDRAQVQVGKMSDRLPGYLSRANTAVNVLSYNTELVSLGKSLEGLSGRLFFANTPKELDAVAAEFARDYARLTVVEKAVAQLLKAAGAERELRNLNGVAASLAGVRDTVFAPDGIVAKLQQKMQLQEKAAQGGARLREVVAKQAEKGKQTVTVAQEGQEQAIGTVNRTVRYSMTLIVVIALVSAIVGNLVGMWIFRTISRPIGELIAMAEQAAEGNLAVQISATSSDEVGRVQGAMARMLGSLRNVVGKIGEATSTLAASSEQMAATAGVLEDGAARQAQRVEGSATAISEMTSTTMDMARNTADTANAADTMMEIAKEGKEAMQLTAEELRHFVGSFGETAIMVEQLSDQSAQISEIGVLIRDIADQTNLLALNAAIEAARAGEQGRGFAVVADSVRQLAERTAVATADINHTVKAMQESVNRSVTKMGDERKCVDTIVERVQGTGEAIDRIATYVEQVNEMVRRIAVATEEQSASSSEVSHNVDEIAGLTRELRTACSGIRESSAGLSHLAGDLKGMVEWFRV</sequence>
<protein>
    <submittedName>
        <fullName evidence="8">HAMP domain-containing protein</fullName>
    </submittedName>
</protein>
<keyword evidence="5" id="KW-1133">Transmembrane helix</keyword>
<dbReference type="InterPro" id="IPR004089">
    <property type="entry name" value="MCPsignal_dom"/>
</dbReference>
<evidence type="ECO:0000256" key="3">
    <source>
        <dbReference type="ARBA" id="ARBA00029447"/>
    </source>
</evidence>
<accession>A0A4V3P073</accession>
<evidence type="ECO:0000256" key="5">
    <source>
        <dbReference type="SAM" id="Phobius"/>
    </source>
</evidence>
<dbReference type="InterPro" id="IPR004090">
    <property type="entry name" value="Chemotax_Me-accpt_rcpt"/>
</dbReference>
<dbReference type="AlphaFoldDB" id="A0A4V3P073"/>
<dbReference type="PANTHER" id="PTHR32089">
    <property type="entry name" value="METHYL-ACCEPTING CHEMOTAXIS PROTEIN MCPB"/>
    <property type="match status" value="1"/>
</dbReference>